<dbReference type="PANTHER" id="PTHR14303">
    <property type="entry name" value="DNA POLYMERASE DELTA SUBUNIT 4"/>
    <property type="match status" value="1"/>
</dbReference>
<dbReference type="EMBL" id="CAWYQH010000068">
    <property type="protein sequence ID" value="CAK8680278.1"/>
    <property type="molecule type" value="Genomic_DNA"/>
</dbReference>
<reference evidence="1 2" key="1">
    <citation type="submission" date="2024-02" db="EMBL/GenBank/DDBJ databases">
        <authorList>
            <person name="Daric V."/>
            <person name="Darras S."/>
        </authorList>
    </citation>
    <scope>NUCLEOTIDE SEQUENCE [LARGE SCALE GENOMIC DNA]</scope>
</reference>
<dbReference type="Proteomes" id="UP001642483">
    <property type="component" value="Unassembled WGS sequence"/>
</dbReference>
<proteinExistence type="predicted"/>
<keyword evidence="2" id="KW-1185">Reference proteome</keyword>
<sequence length="120" mass="13861">MAAKASVITEQFKKAKQRRQKVPLDIKGGSVVKSNESDISVKRISPPSIALSEEDKLDTLREFDLNYKYGPSHDITRIERWNRANNLKKNPPQQIKDIILSDRKYLGPLWEQYNNLIPIN</sequence>
<gene>
    <name evidence="1" type="ORF">CVLEPA_LOCUS10550</name>
</gene>
<name>A0ABP0FMM3_CLALP</name>
<dbReference type="PANTHER" id="PTHR14303:SF0">
    <property type="entry name" value="DNA POLYMERASE DELTA SUBUNIT 4"/>
    <property type="match status" value="1"/>
</dbReference>
<evidence type="ECO:0000313" key="2">
    <source>
        <dbReference type="Proteomes" id="UP001642483"/>
    </source>
</evidence>
<evidence type="ECO:0000313" key="1">
    <source>
        <dbReference type="EMBL" id="CAK8680278.1"/>
    </source>
</evidence>
<protein>
    <recommendedName>
        <fullName evidence="3">DNA polymerase delta subunit 4</fullName>
    </recommendedName>
</protein>
<dbReference type="Pfam" id="PF04081">
    <property type="entry name" value="DNA_pol_delta_4"/>
    <property type="match status" value="1"/>
</dbReference>
<organism evidence="1 2">
    <name type="scientific">Clavelina lepadiformis</name>
    <name type="common">Light-bulb sea squirt</name>
    <name type="synonym">Ascidia lepadiformis</name>
    <dbReference type="NCBI Taxonomy" id="159417"/>
    <lineage>
        <taxon>Eukaryota</taxon>
        <taxon>Metazoa</taxon>
        <taxon>Chordata</taxon>
        <taxon>Tunicata</taxon>
        <taxon>Ascidiacea</taxon>
        <taxon>Aplousobranchia</taxon>
        <taxon>Clavelinidae</taxon>
        <taxon>Clavelina</taxon>
    </lineage>
</organism>
<dbReference type="InterPro" id="IPR007218">
    <property type="entry name" value="DNA_pol_delta_4"/>
</dbReference>
<accession>A0ABP0FMM3</accession>
<evidence type="ECO:0008006" key="3">
    <source>
        <dbReference type="Google" id="ProtNLM"/>
    </source>
</evidence>
<comment type="caution">
    <text evidence="1">The sequence shown here is derived from an EMBL/GenBank/DDBJ whole genome shotgun (WGS) entry which is preliminary data.</text>
</comment>